<proteinExistence type="predicted"/>
<dbReference type="RefSeq" id="WP_349227097.1">
    <property type="nucleotide sequence ID" value="NZ_JBBNOP010000002.1"/>
</dbReference>
<feature type="transmembrane region" description="Helical" evidence="1">
    <location>
        <begin position="125"/>
        <end position="149"/>
    </location>
</feature>
<keyword evidence="4" id="KW-1185">Reference proteome</keyword>
<feature type="transmembrane region" description="Helical" evidence="1">
    <location>
        <begin position="249"/>
        <end position="269"/>
    </location>
</feature>
<dbReference type="SUPFAM" id="SSF103473">
    <property type="entry name" value="MFS general substrate transporter"/>
    <property type="match status" value="1"/>
</dbReference>
<dbReference type="SMART" id="SM00421">
    <property type="entry name" value="HTH_LUXR"/>
    <property type="match status" value="1"/>
</dbReference>
<name>A0ABV1JCY7_9ACTN</name>
<feature type="domain" description="HTH luxR-type" evidence="2">
    <location>
        <begin position="294"/>
        <end position="359"/>
    </location>
</feature>
<evidence type="ECO:0000313" key="4">
    <source>
        <dbReference type="Proteomes" id="UP001487305"/>
    </source>
</evidence>
<organism evidence="3 4">
    <name type="scientific">Raoultibacter massiliensis</name>
    <dbReference type="NCBI Taxonomy" id="1852371"/>
    <lineage>
        <taxon>Bacteria</taxon>
        <taxon>Bacillati</taxon>
        <taxon>Actinomycetota</taxon>
        <taxon>Coriobacteriia</taxon>
        <taxon>Eggerthellales</taxon>
        <taxon>Eggerthellaceae</taxon>
        <taxon>Raoultibacter</taxon>
    </lineage>
</organism>
<keyword evidence="1" id="KW-1133">Transmembrane helix</keyword>
<feature type="transmembrane region" description="Helical" evidence="1">
    <location>
        <begin position="91"/>
        <end position="113"/>
    </location>
</feature>
<feature type="transmembrane region" description="Helical" evidence="1">
    <location>
        <begin position="210"/>
        <end position="229"/>
    </location>
</feature>
<sequence length="368" mass="40516">MGVGIAAGFMQWIRIVAERPTREIELLLFIASGFSIVSGIVFCFVPFEWRILIFAIALVPATIVLLHLNTKSLRVAGNKAAPANIEGGSRRLFSSLAVPIICAIVLTLVAPIASTTYIDTTGQDLFRTLLAQIANAVALAVLAVIYLGMNRKVSMFNAYCMLLPVLASSVLIASFFEPSQRWFVLFLGDVCFCTVSFLMMLTCCSISKQLNTSAIVVYGLFGGFVYLARIPEILLVTTTAHPLDALAPFAITALLLYLLTIPTFFLPFLRKQSNKVWNAKEALTVSDLAQACENIAERYSLPKRQLEVLTLLVGGHSIPHISEALFLSSNTVKTYRKAIYATVNVHSKQELLDLVYDELRREETSPQL</sequence>
<dbReference type="PROSITE" id="PS50043">
    <property type="entry name" value="HTH_LUXR_2"/>
    <property type="match status" value="1"/>
</dbReference>
<dbReference type="SUPFAM" id="SSF46894">
    <property type="entry name" value="C-terminal effector domain of the bipartite response regulators"/>
    <property type="match status" value="1"/>
</dbReference>
<evidence type="ECO:0000256" key="1">
    <source>
        <dbReference type="SAM" id="Phobius"/>
    </source>
</evidence>
<dbReference type="PRINTS" id="PR00038">
    <property type="entry name" value="HTHLUXR"/>
</dbReference>
<evidence type="ECO:0000259" key="2">
    <source>
        <dbReference type="PROSITE" id="PS50043"/>
    </source>
</evidence>
<reference evidence="3 4" key="1">
    <citation type="submission" date="2024-04" db="EMBL/GenBank/DDBJ databases">
        <title>Human intestinal bacterial collection.</title>
        <authorList>
            <person name="Pauvert C."/>
            <person name="Hitch T.C.A."/>
            <person name="Clavel T."/>
        </authorList>
    </citation>
    <scope>NUCLEOTIDE SEQUENCE [LARGE SCALE GENOMIC DNA]</scope>
    <source>
        <strain evidence="3 4">CLA-KB-H42</strain>
    </source>
</reference>
<dbReference type="InterPro" id="IPR036259">
    <property type="entry name" value="MFS_trans_sf"/>
</dbReference>
<dbReference type="InterPro" id="IPR036388">
    <property type="entry name" value="WH-like_DNA-bd_sf"/>
</dbReference>
<keyword evidence="1" id="KW-0812">Transmembrane</keyword>
<dbReference type="Pfam" id="PF00196">
    <property type="entry name" value="GerE"/>
    <property type="match status" value="1"/>
</dbReference>
<dbReference type="EMBL" id="JBBNOP010000002">
    <property type="protein sequence ID" value="MEQ3361922.1"/>
    <property type="molecule type" value="Genomic_DNA"/>
</dbReference>
<evidence type="ECO:0000313" key="3">
    <source>
        <dbReference type="EMBL" id="MEQ3361922.1"/>
    </source>
</evidence>
<dbReference type="InterPro" id="IPR000792">
    <property type="entry name" value="Tscrpt_reg_LuxR_C"/>
</dbReference>
<accession>A0ABV1JCY7</accession>
<feature type="transmembrane region" description="Helical" evidence="1">
    <location>
        <begin position="26"/>
        <end position="45"/>
    </location>
</feature>
<comment type="caution">
    <text evidence="3">The sequence shown here is derived from an EMBL/GenBank/DDBJ whole genome shotgun (WGS) entry which is preliminary data.</text>
</comment>
<feature type="transmembrane region" description="Helical" evidence="1">
    <location>
        <begin position="51"/>
        <end position="70"/>
    </location>
</feature>
<feature type="transmembrane region" description="Helical" evidence="1">
    <location>
        <begin position="182"/>
        <end position="203"/>
    </location>
</feature>
<dbReference type="Gene3D" id="1.10.10.10">
    <property type="entry name" value="Winged helix-like DNA-binding domain superfamily/Winged helix DNA-binding domain"/>
    <property type="match status" value="1"/>
</dbReference>
<keyword evidence="1" id="KW-0472">Membrane</keyword>
<gene>
    <name evidence="3" type="ORF">AAA083_02900</name>
</gene>
<dbReference type="InterPro" id="IPR016032">
    <property type="entry name" value="Sig_transdc_resp-reg_C-effctor"/>
</dbReference>
<protein>
    <submittedName>
        <fullName evidence="3">Helix-turn-helix transcriptional regulator</fullName>
    </submittedName>
</protein>
<dbReference type="Proteomes" id="UP001487305">
    <property type="component" value="Unassembled WGS sequence"/>
</dbReference>
<feature type="transmembrane region" description="Helical" evidence="1">
    <location>
        <begin position="156"/>
        <end position="176"/>
    </location>
</feature>